<evidence type="ECO:0000313" key="2">
    <source>
        <dbReference type="EMBL" id="OGG66443.1"/>
    </source>
</evidence>
<proteinExistence type="predicted"/>
<keyword evidence="1" id="KW-1133">Transmembrane helix</keyword>
<dbReference type="InterPro" id="IPR009339">
    <property type="entry name" value="DUF998"/>
</dbReference>
<evidence type="ECO:0008006" key="4">
    <source>
        <dbReference type="Google" id="ProtNLM"/>
    </source>
</evidence>
<gene>
    <name evidence="2" type="ORF">A3D71_02640</name>
</gene>
<feature type="transmembrane region" description="Helical" evidence="1">
    <location>
        <begin position="9"/>
        <end position="27"/>
    </location>
</feature>
<feature type="transmembrane region" description="Helical" evidence="1">
    <location>
        <begin position="66"/>
        <end position="85"/>
    </location>
</feature>
<keyword evidence="1" id="KW-0812">Transmembrane</keyword>
<keyword evidence="1" id="KW-0472">Membrane</keyword>
<reference evidence="2 3" key="1">
    <citation type="journal article" date="2016" name="Nat. Commun.">
        <title>Thousands of microbial genomes shed light on interconnected biogeochemical processes in an aquifer system.</title>
        <authorList>
            <person name="Anantharaman K."/>
            <person name="Brown C.T."/>
            <person name="Hug L.A."/>
            <person name="Sharon I."/>
            <person name="Castelle C.J."/>
            <person name="Probst A.J."/>
            <person name="Thomas B.C."/>
            <person name="Singh A."/>
            <person name="Wilkins M.J."/>
            <person name="Karaoz U."/>
            <person name="Brodie E.L."/>
            <person name="Williams K.H."/>
            <person name="Hubbard S.S."/>
            <person name="Banfield J.F."/>
        </authorList>
    </citation>
    <scope>NUCLEOTIDE SEQUENCE [LARGE SCALE GENOMIC DNA]</scope>
</reference>
<dbReference type="STRING" id="1798497.A3D71_02640"/>
<evidence type="ECO:0000256" key="1">
    <source>
        <dbReference type="SAM" id="Phobius"/>
    </source>
</evidence>
<dbReference type="Proteomes" id="UP000177652">
    <property type="component" value="Unassembled WGS sequence"/>
</dbReference>
<evidence type="ECO:0000313" key="3">
    <source>
        <dbReference type="Proteomes" id="UP000177652"/>
    </source>
</evidence>
<feature type="transmembrane region" description="Helical" evidence="1">
    <location>
        <begin position="198"/>
        <end position="215"/>
    </location>
</feature>
<accession>A0A1F6DYF0</accession>
<feature type="transmembrane region" description="Helical" evidence="1">
    <location>
        <begin position="129"/>
        <end position="150"/>
    </location>
</feature>
<protein>
    <recommendedName>
        <fullName evidence="4">DUF998 domain-containing protein</fullName>
    </recommendedName>
</protein>
<sequence length="221" mass="24231">MDRRRERAAGWLLIFGTVWTVAAIYIAEVLTPNYSITGEAISGLGSTYFSTIACIAERCNDIYQPASLVFVGSQVVTAALLLLTARNLSQVPGRRPVARLIALMGVTTLALCFSYLPLYMGETSLNFNVALVLHFASSVFLVGVAAFLALRTDAFTQPRLKFVSRIIGTVIVTAVPLYTYMAIVNSLWGPGFGGVERIGFYTIFLWFVMYGVYLLRTKGGR</sequence>
<dbReference type="Pfam" id="PF06197">
    <property type="entry name" value="DUF998"/>
    <property type="match status" value="1"/>
</dbReference>
<feature type="transmembrane region" description="Helical" evidence="1">
    <location>
        <begin position="97"/>
        <end position="117"/>
    </location>
</feature>
<dbReference type="AlphaFoldDB" id="A0A1F6DYF0"/>
<dbReference type="EMBL" id="MFLK01000007">
    <property type="protein sequence ID" value="OGG66443.1"/>
    <property type="molecule type" value="Genomic_DNA"/>
</dbReference>
<feature type="transmembrane region" description="Helical" evidence="1">
    <location>
        <begin position="162"/>
        <end position="183"/>
    </location>
</feature>
<comment type="caution">
    <text evidence="2">The sequence shown here is derived from an EMBL/GenBank/DDBJ whole genome shotgun (WGS) entry which is preliminary data.</text>
</comment>
<organism evidence="2 3">
    <name type="scientific">Candidatus Kaiserbacteria bacterium RIFCSPHIGHO2_02_FULL_55_20</name>
    <dbReference type="NCBI Taxonomy" id="1798497"/>
    <lineage>
        <taxon>Bacteria</taxon>
        <taxon>Candidatus Kaiseribacteriota</taxon>
    </lineage>
</organism>
<name>A0A1F6DYF0_9BACT</name>